<dbReference type="Proteomes" id="UP000297693">
    <property type="component" value="Unassembled WGS sequence"/>
</dbReference>
<proteinExistence type="predicted"/>
<comment type="caution">
    <text evidence="1">The sequence shown here is derived from an EMBL/GenBank/DDBJ whole genome shotgun (WGS) entry which is preliminary data.</text>
</comment>
<sequence>MILVEESKLIFASLESLIRQLSQMEFCKPLSILNQSSISQHVRHILEFYQEFLLGLQRGEIDFDARKRSSQLEEDKEFALEFLTLLQKEMLGIIKDHPIAIRVSTHEKEVRPLLTSSSFRELAYCNEHSIHHMAILKIALNHSFPNVIVSEGFGIAFSTQHVNQLAVTC</sequence>
<dbReference type="RefSeq" id="WP_135623609.1">
    <property type="nucleotide sequence ID" value="NZ_RQGD01000025.1"/>
</dbReference>
<evidence type="ECO:0000313" key="2">
    <source>
        <dbReference type="Proteomes" id="UP000297693"/>
    </source>
</evidence>
<gene>
    <name evidence="1" type="ORF">EHQ58_09195</name>
</gene>
<dbReference type="Gene3D" id="1.20.120.450">
    <property type="entry name" value="dinb family like domain"/>
    <property type="match status" value="1"/>
</dbReference>
<dbReference type="AlphaFoldDB" id="A0A4R9K0B2"/>
<protein>
    <submittedName>
        <fullName evidence="1">DinB family protein</fullName>
    </submittedName>
</protein>
<evidence type="ECO:0000313" key="1">
    <source>
        <dbReference type="EMBL" id="TGL59082.1"/>
    </source>
</evidence>
<dbReference type="EMBL" id="RQGD01000025">
    <property type="protein sequence ID" value="TGL59082.1"/>
    <property type="molecule type" value="Genomic_DNA"/>
</dbReference>
<dbReference type="PANTHER" id="PTHR39473:SF1">
    <property type="entry name" value="DINB-LIKE DOMAIN-CONTAINING PROTEIN"/>
    <property type="match status" value="1"/>
</dbReference>
<dbReference type="PANTHER" id="PTHR39473">
    <property type="match status" value="1"/>
</dbReference>
<name>A0A4R9K0B2_9LEPT</name>
<organism evidence="1 2">
    <name type="scientific">Leptospira ognonensis</name>
    <dbReference type="NCBI Taxonomy" id="2484945"/>
    <lineage>
        <taxon>Bacteria</taxon>
        <taxon>Pseudomonadati</taxon>
        <taxon>Spirochaetota</taxon>
        <taxon>Spirochaetia</taxon>
        <taxon>Leptospirales</taxon>
        <taxon>Leptospiraceae</taxon>
        <taxon>Leptospira</taxon>
    </lineage>
</organism>
<dbReference type="InterPro" id="IPR034660">
    <property type="entry name" value="DinB/YfiT-like"/>
</dbReference>
<accession>A0A4R9K0B2</accession>
<keyword evidence="2" id="KW-1185">Reference proteome</keyword>
<reference evidence="1" key="1">
    <citation type="journal article" date="2019" name="PLoS Negl. Trop. Dis.">
        <title>Revisiting the worldwide diversity of Leptospira species in the environment.</title>
        <authorList>
            <person name="Vincent A.T."/>
            <person name="Schiettekatte O."/>
            <person name="Bourhy P."/>
            <person name="Veyrier F.J."/>
            <person name="Picardeau M."/>
        </authorList>
    </citation>
    <scope>NUCLEOTIDE SEQUENCE [LARGE SCALE GENOMIC DNA]</scope>
    <source>
        <strain evidence="1">201702476</strain>
    </source>
</reference>
<dbReference type="OrthoDB" id="344594at2"/>